<evidence type="ECO:0000313" key="3">
    <source>
        <dbReference type="Proteomes" id="UP000314294"/>
    </source>
</evidence>
<gene>
    <name evidence="2" type="primary">Ttc3_1</name>
    <name evidence="2" type="ORF">EYF80_027826</name>
</gene>
<dbReference type="Pfam" id="PF13414">
    <property type="entry name" value="TPR_11"/>
    <property type="match status" value="1"/>
</dbReference>
<dbReference type="Proteomes" id="UP000314294">
    <property type="component" value="Unassembled WGS sequence"/>
</dbReference>
<organism evidence="2 3">
    <name type="scientific">Liparis tanakae</name>
    <name type="common">Tanaka's snailfish</name>
    <dbReference type="NCBI Taxonomy" id="230148"/>
    <lineage>
        <taxon>Eukaryota</taxon>
        <taxon>Metazoa</taxon>
        <taxon>Chordata</taxon>
        <taxon>Craniata</taxon>
        <taxon>Vertebrata</taxon>
        <taxon>Euteleostomi</taxon>
        <taxon>Actinopterygii</taxon>
        <taxon>Neopterygii</taxon>
        <taxon>Teleostei</taxon>
        <taxon>Neoteleostei</taxon>
        <taxon>Acanthomorphata</taxon>
        <taxon>Eupercaria</taxon>
        <taxon>Perciformes</taxon>
        <taxon>Cottioidei</taxon>
        <taxon>Cottales</taxon>
        <taxon>Liparidae</taxon>
        <taxon>Liparis</taxon>
    </lineage>
</organism>
<dbReference type="PANTHER" id="PTHR17550">
    <property type="entry name" value="E3 UBIQUITIN-PROTEIN LIGASE TTC3"/>
    <property type="match status" value="1"/>
</dbReference>
<dbReference type="EMBL" id="SRLO01000304">
    <property type="protein sequence ID" value="TNN61991.1"/>
    <property type="molecule type" value="Genomic_DNA"/>
</dbReference>
<dbReference type="OrthoDB" id="8946456at2759"/>
<proteinExistence type="predicted"/>
<keyword evidence="1" id="KW-0802">TPR repeat</keyword>
<evidence type="ECO:0000313" key="2">
    <source>
        <dbReference type="EMBL" id="TNN61991.1"/>
    </source>
</evidence>
<feature type="repeat" description="TPR" evidence="1">
    <location>
        <begin position="206"/>
        <end position="239"/>
    </location>
</feature>
<comment type="caution">
    <text evidence="2">The sequence shown here is derived from an EMBL/GenBank/DDBJ whole genome shotgun (WGS) entry which is preliminary data.</text>
</comment>
<keyword evidence="3" id="KW-1185">Reference proteome</keyword>
<dbReference type="InterPro" id="IPR011990">
    <property type="entry name" value="TPR-like_helical_dom_sf"/>
</dbReference>
<dbReference type="InterPro" id="IPR019734">
    <property type="entry name" value="TPR_rpt"/>
</dbReference>
<protein>
    <submittedName>
        <fullName evidence="2">E3 ubiquitin-protein ligase TTC3</fullName>
    </submittedName>
</protein>
<sequence length="257" mass="29730">MSDSDSDCDWEDIKDQMNVVNFDPNDKIITICPSGKLFERWTAISVETRREAGQLMKICVFWLPILLQRHETGTNRWAIQLGLIPNGSGKINLKHLHRIEIVEAILRALEKGTVNKHQTKHLVAIGNMFNLRSPGVLDDALHWLSGTGEPAIRYRILELGHAHIFYTALQHIFTEFSKFIQEMGTDLERTMKALRARPAEHLVEKSEEMKERGNESFKRNQYEDAVKCYSKAIIYCPDNHIIYGNRALCYIRCEEYL</sequence>
<accession>A0A4Z2H8R3</accession>
<dbReference type="PANTHER" id="PTHR17550:SF8">
    <property type="entry name" value="RING-TYPE E3 UBIQUITIN TRANSFERASE"/>
    <property type="match status" value="1"/>
</dbReference>
<dbReference type="Gene3D" id="1.25.40.10">
    <property type="entry name" value="Tetratricopeptide repeat domain"/>
    <property type="match status" value="1"/>
</dbReference>
<reference evidence="2 3" key="1">
    <citation type="submission" date="2019-03" db="EMBL/GenBank/DDBJ databases">
        <title>First draft genome of Liparis tanakae, snailfish: a comprehensive survey of snailfish specific genes.</title>
        <authorList>
            <person name="Kim W."/>
            <person name="Song I."/>
            <person name="Jeong J.-H."/>
            <person name="Kim D."/>
            <person name="Kim S."/>
            <person name="Ryu S."/>
            <person name="Song J.Y."/>
            <person name="Lee S.K."/>
        </authorList>
    </citation>
    <scope>NUCLEOTIDE SEQUENCE [LARGE SCALE GENOMIC DNA]</scope>
    <source>
        <tissue evidence="2">Muscle</tissue>
    </source>
</reference>
<dbReference type="AlphaFoldDB" id="A0A4Z2H8R3"/>
<dbReference type="PROSITE" id="PS50005">
    <property type="entry name" value="TPR"/>
    <property type="match status" value="1"/>
</dbReference>
<evidence type="ECO:0000256" key="1">
    <source>
        <dbReference type="PROSITE-ProRule" id="PRU00339"/>
    </source>
</evidence>
<dbReference type="SMART" id="SM00028">
    <property type="entry name" value="TPR"/>
    <property type="match status" value="1"/>
</dbReference>
<dbReference type="SUPFAM" id="SSF48452">
    <property type="entry name" value="TPR-like"/>
    <property type="match status" value="1"/>
</dbReference>
<name>A0A4Z2H8R3_9TELE</name>